<dbReference type="RefSeq" id="WP_149854646.1">
    <property type="nucleotide sequence ID" value="NZ_VUOB01000081.1"/>
</dbReference>
<organism evidence="2 3">
    <name type="scientific">Solihabitans fulvus</name>
    <dbReference type="NCBI Taxonomy" id="1892852"/>
    <lineage>
        <taxon>Bacteria</taxon>
        <taxon>Bacillati</taxon>
        <taxon>Actinomycetota</taxon>
        <taxon>Actinomycetes</taxon>
        <taxon>Pseudonocardiales</taxon>
        <taxon>Pseudonocardiaceae</taxon>
        <taxon>Solihabitans</taxon>
    </lineage>
</organism>
<feature type="domain" description="VOC" evidence="1">
    <location>
        <begin position="6"/>
        <end position="118"/>
    </location>
</feature>
<dbReference type="Pfam" id="PF18029">
    <property type="entry name" value="Glyoxalase_6"/>
    <property type="match status" value="1"/>
</dbReference>
<evidence type="ECO:0000313" key="3">
    <source>
        <dbReference type="Proteomes" id="UP000323454"/>
    </source>
</evidence>
<keyword evidence="3" id="KW-1185">Reference proteome</keyword>
<name>A0A5B2WLE2_9PSEU</name>
<comment type="caution">
    <text evidence="2">The sequence shown here is derived from an EMBL/GenBank/DDBJ whole genome shotgun (WGS) entry which is preliminary data.</text>
</comment>
<reference evidence="2 3" key="1">
    <citation type="submission" date="2019-09" db="EMBL/GenBank/DDBJ databases">
        <title>Goodfellowia gen. nov., a new genus of the Pseudonocardineae related to Actinoalloteichus, containing Goodfellowia coeruleoviolacea gen. nov., comb. nov. gen. nov., comb. nov.</title>
        <authorList>
            <person name="Labeda D."/>
        </authorList>
    </citation>
    <scope>NUCLEOTIDE SEQUENCE [LARGE SCALE GENOMIC DNA]</scope>
    <source>
        <strain evidence="2 3">AN110305</strain>
    </source>
</reference>
<dbReference type="SUPFAM" id="SSF54593">
    <property type="entry name" value="Glyoxalase/Bleomycin resistance protein/Dihydroxybiphenyl dioxygenase"/>
    <property type="match status" value="1"/>
</dbReference>
<dbReference type="PANTHER" id="PTHR35908:SF1">
    <property type="entry name" value="CONSERVED PROTEIN"/>
    <property type="match status" value="1"/>
</dbReference>
<sequence>MTALATLAMVNIDAADPEVLAAFYHQVLGWDVTHSERDYAMISDGTTAVGFGRVEGYRAPQWPDAGKQFHLDFHVGDLAEAEARCLELGAAKPEFQPGGDRWTVLTDPSGHPFCICLKS</sequence>
<gene>
    <name evidence="2" type="ORF">F0L68_37405</name>
</gene>
<dbReference type="InterPro" id="IPR037523">
    <property type="entry name" value="VOC_core"/>
</dbReference>
<dbReference type="PANTHER" id="PTHR35908">
    <property type="entry name" value="HYPOTHETICAL FUSION PROTEIN"/>
    <property type="match status" value="1"/>
</dbReference>
<proteinExistence type="predicted"/>
<accession>A0A5B2WLE2</accession>
<dbReference type="PROSITE" id="PS51819">
    <property type="entry name" value="VOC"/>
    <property type="match status" value="1"/>
</dbReference>
<dbReference type="AlphaFoldDB" id="A0A5B2WLE2"/>
<evidence type="ECO:0000259" key="1">
    <source>
        <dbReference type="PROSITE" id="PS51819"/>
    </source>
</evidence>
<dbReference type="InterPro" id="IPR041581">
    <property type="entry name" value="Glyoxalase_6"/>
</dbReference>
<dbReference type="Gene3D" id="3.10.180.10">
    <property type="entry name" value="2,3-Dihydroxybiphenyl 1,2-Dioxygenase, domain 1"/>
    <property type="match status" value="1"/>
</dbReference>
<reference evidence="2 3" key="2">
    <citation type="submission" date="2019-09" db="EMBL/GenBank/DDBJ databases">
        <authorList>
            <person name="Jin C."/>
        </authorList>
    </citation>
    <scope>NUCLEOTIDE SEQUENCE [LARGE SCALE GENOMIC DNA]</scope>
    <source>
        <strain evidence="2 3">AN110305</strain>
    </source>
</reference>
<evidence type="ECO:0000313" key="2">
    <source>
        <dbReference type="EMBL" id="KAA2251366.1"/>
    </source>
</evidence>
<dbReference type="Proteomes" id="UP000323454">
    <property type="component" value="Unassembled WGS sequence"/>
</dbReference>
<dbReference type="EMBL" id="VUOB01000081">
    <property type="protein sequence ID" value="KAA2251366.1"/>
    <property type="molecule type" value="Genomic_DNA"/>
</dbReference>
<dbReference type="OrthoDB" id="1645442at2"/>
<dbReference type="InterPro" id="IPR029068">
    <property type="entry name" value="Glyas_Bleomycin-R_OHBP_Dase"/>
</dbReference>
<protein>
    <submittedName>
        <fullName evidence="2">VOC family protein</fullName>
    </submittedName>
</protein>